<evidence type="ECO:0000313" key="13">
    <source>
        <dbReference type="Ensembl" id="ENSRNOP00000075198.2"/>
    </source>
</evidence>
<dbReference type="InterPro" id="IPR016186">
    <property type="entry name" value="C-type_lectin-like/link_sf"/>
</dbReference>
<evidence type="ECO:0000256" key="3">
    <source>
        <dbReference type="ARBA" id="ARBA00022734"/>
    </source>
</evidence>
<dbReference type="RGD" id="151664697">
    <property type="gene designation" value="LOC124459649"/>
</dbReference>
<evidence type="ECO:0000256" key="8">
    <source>
        <dbReference type="ARBA" id="ARBA00023157"/>
    </source>
</evidence>
<dbReference type="Bgee" id="ENSRNOG00000054265">
    <property type="expression patterns" value="Expressed in spleen and 15 other cell types or tissues"/>
</dbReference>
<keyword evidence="14" id="KW-1185">Reference proteome</keyword>
<feature type="transmembrane region" description="Helical" evidence="11">
    <location>
        <begin position="140"/>
        <end position="162"/>
    </location>
</feature>
<gene>
    <name evidence="15" type="primary">Ly49si2</name>
    <name evidence="13" type="synonym">LOC124459649</name>
</gene>
<reference evidence="13" key="3">
    <citation type="submission" date="2025-09" db="UniProtKB">
        <authorList>
            <consortium name="Ensembl"/>
        </authorList>
    </citation>
    <scope>IDENTIFICATION</scope>
    <source>
        <strain evidence="13">Brown Norway</strain>
    </source>
</reference>
<name>A0A0G2K9Z9_RAT</name>
<evidence type="ECO:0000256" key="6">
    <source>
        <dbReference type="ARBA" id="ARBA00022989"/>
    </source>
</evidence>
<evidence type="ECO:0000259" key="12">
    <source>
        <dbReference type="PROSITE" id="PS50041"/>
    </source>
</evidence>
<organism evidence="13 14">
    <name type="scientific">Rattus norvegicus</name>
    <name type="common">Rat</name>
    <dbReference type="NCBI Taxonomy" id="10116"/>
    <lineage>
        <taxon>Eukaryota</taxon>
        <taxon>Metazoa</taxon>
        <taxon>Chordata</taxon>
        <taxon>Craniata</taxon>
        <taxon>Vertebrata</taxon>
        <taxon>Euteleostomi</taxon>
        <taxon>Mammalia</taxon>
        <taxon>Eutheria</taxon>
        <taxon>Euarchontoglires</taxon>
        <taxon>Glires</taxon>
        <taxon>Rodentia</taxon>
        <taxon>Myomorpha</taxon>
        <taxon>Muroidea</taxon>
        <taxon>Muridae</taxon>
        <taxon>Murinae</taxon>
        <taxon>Rattus</taxon>
    </lineage>
</organism>
<evidence type="ECO:0000256" key="10">
    <source>
        <dbReference type="ARBA" id="ARBA00023180"/>
    </source>
</evidence>
<keyword evidence="3" id="KW-0430">Lectin</keyword>
<evidence type="ECO:0000313" key="14">
    <source>
        <dbReference type="Proteomes" id="UP000002494"/>
    </source>
</evidence>
<reference evidence="13" key="1">
    <citation type="submission" date="2024-01" db="EMBL/GenBank/DDBJ databases">
        <title>GRCr8: a new rat reference genome assembly contstructed from accurate long reads and long range scaffolding.</title>
        <authorList>
            <person name="Doris P.A."/>
            <person name="Kalbfleisch T."/>
            <person name="Li K."/>
            <person name="Howe K."/>
            <person name="Wood J."/>
        </authorList>
    </citation>
    <scope>NUCLEOTIDE SEQUENCE [LARGE SCALE GENOMIC DNA]</scope>
    <source>
        <strain evidence="13">Brown Norway</strain>
    </source>
</reference>
<dbReference type="SMART" id="SM00034">
    <property type="entry name" value="CLECT"/>
    <property type="match status" value="1"/>
</dbReference>
<dbReference type="STRING" id="10116.ENSRNOP00000069007"/>
<dbReference type="PANTHER" id="PTHR46329:SF4">
    <property type="entry name" value="KILLER CELL LECTIN-LIKE RECEPTOR, SUBFAMILY A, MEMBER 17"/>
    <property type="match status" value="1"/>
</dbReference>
<protein>
    <submittedName>
        <fullName evidence="13">Killer cell lectin-like receptor subfamily A, member 12-like</fullName>
    </submittedName>
</protein>
<reference evidence="13" key="2">
    <citation type="submission" date="2025-08" db="UniProtKB">
        <authorList>
            <consortium name="Ensembl"/>
        </authorList>
    </citation>
    <scope>IDENTIFICATION</scope>
    <source>
        <strain evidence="13">Brown Norway</strain>
    </source>
</reference>
<dbReference type="InterPro" id="IPR016187">
    <property type="entry name" value="CTDL_fold"/>
</dbReference>
<dbReference type="PROSITE" id="PS50041">
    <property type="entry name" value="C_TYPE_LECTIN_2"/>
    <property type="match status" value="1"/>
</dbReference>
<evidence type="ECO:0000256" key="9">
    <source>
        <dbReference type="ARBA" id="ARBA00023170"/>
    </source>
</evidence>
<dbReference type="HOGENOM" id="CLU_049894_1_0_1"/>
<dbReference type="GeneTree" id="ENSGT00390000008117"/>
<dbReference type="CDD" id="cd03593">
    <property type="entry name" value="CLECT_NK_receptors_like"/>
    <property type="match status" value="1"/>
</dbReference>
<evidence type="ECO:0000256" key="1">
    <source>
        <dbReference type="ARBA" id="ARBA00004606"/>
    </source>
</evidence>
<evidence type="ECO:0000256" key="4">
    <source>
        <dbReference type="ARBA" id="ARBA00022889"/>
    </source>
</evidence>
<dbReference type="InterPro" id="IPR001304">
    <property type="entry name" value="C-type_lectin-like"/>
</dbReference>
<keyword evidence="8" id="KW-1015">Disulfide bond</keyword>
<dbReference type="Pfam" id="PF08391">
    <property type="entry name" value="Ly49"/>
    <property type="match status" value="2"/>
</dbReference>
<sequence>MSNDLLQYLNREQKRWYSETKSVIPSSQHTGKNVEIHWFCYGIKCYYLILDKKAWNGCKQTCRDSSLSLLKKEDEDKLKISQGLYFNLKPTLYITPKMSEEEITYSTVRFQNSSEVQNQVRPKEPQRTRETVHRESSVPWQLIVIALGILCSLLLVTVALLLTNIFQYTHEKHEPAEETLSCNNNCSTTQSDINLMEEMLRNMSIKCSQGNDLLQSLNREQTRWYSETKTVIPSSQHTGKNVEIYWFCYGIKCYYFILDKKTWIGCQQACQKSRLSLLKIDYEDELMFLRLQVLSDQYWIGLSYNKAKEEWSWIDNGQSEFSLNLKKYNEKYGGCMFLSQTRLENAMCMNRYPCICQKRLDNFPD</sequence>
<keyword evidence="6 11" id="KW-1133">Transmembrane helix</keyword>
<evidence type="ECO:0000256" key="7">
    <source>
        <dbReference type="ARBA" id="ARBA00023136"/>
    </source>
</evidence>
<evidence type="ECO:0000256" key="5">
    <source>
        <dbReference type="ARBA" id="ARBA00022968"/>
    </source>
</evidence>
<dbReference type="eggNOG" id="KOG4297">
    <property type="taxonomic scope" value="Eukaryota"/>
</dbReference>
<evidence type="ECO:0000256" key="11">
    <source>
        <dbReference type="SAM" id="Phobius"/>
    </source>
</evidence>
<dbReference type="InterPro" id="IPR033992">
    <property type="entry name" value="NKR-like_CTLD"/>
</dbReference>
<keyword evidence="9" id="KW-0675">Receptor</keyword>
<keyword evidence="2 11" id="KW-0812">Transmembrane</keyword>
<keyword evidence="10" id="KW-0325">Glycoprotein</keyword>
<comment type="subcellular location">
    <subcellularLocation>
        <location evidence="1">Membrane</location>
        <topology evidence="1">Single-pass type II membrane protein</topology>
    </subcellularLocation>
</comment>
<proteinExistence type="predicted"/>
<keyword evidence="4" id="KW-0130">Cell adhesion</keyword>
<dbReference type="Pfam" id="PF00059">
    <property type="entry name" value="Lectin_C"/>
    <property type="match status" value="1"/>
</dbReference>
<dbReference type="SUPFAM" id="SSF56436">
    <property type="entry name" value="C-type lectin-like"/>
    <property type="match status" value="2"/>
</dbReference>
<dbReference type="Ensembl" id="ENSRNOT00000079951.3">
    <property type="protein sequence ID" value="ENSRNOP00000075198.2"/>
    <property type="gene ID" value="ENSRNOG00000064635.2"/>
</dbReference>
<keyword evidence="5" id="KW-0735">Signal-anchor</keyword>
<evidence type="ECO:0000256" key="2">
    <source>
        <dbReference type="ARBA" id="ARBA00022692"/>
    </source>
</evidence>
<dbReference type="OrthoDB" id="2142683at2759"/>
<evidence type="ECO:0000313" key="15">
    <source>
        <dbReference type="RGD" id="1359240"/>
    </source>
</evidence>
<dbReference type="InterPro" id="IPR013600">
    <property type="entry name" value="Ly49_N"/>
</dbReference>
<dbReference type="InterPro" id="IPR052013">
    <property type="entry name" value="Mouse_KLRs"/>
</dbReference>
<dbReference type="Proteomes" id="UP000002494">
    <property type="component" value="Chromosome 4"/>
</dbReference>
<dbReference type="Gene3D" id="3.10.100.10">
    <property type="entry name" value="Mannose-Binding Protein A, subunit A"/>
    <property type="match status" value="2"/>
</dbReference>
<dbReference type="RGD" id="1359240">
    <property type="gene designation" value="Ly49si2"/>
</dbReference>
<dbReference type="PaxDb" id="10116-ENSRNOP00000047743"/>
<keyword evidence="7 11" id="KW-0472">Membrane</keyword>
<dbReference type="PANTHER" id="PTHR46329">
    <property type="entry name" value="KILLER CELL LECTIN-LIKE RECEPTOR 2"/>
    <property type="match status" value="1"/>
</dbReference>
<accession>A0A0G2K9Z9</accession>
<feature type="domain" description="C-type lectin" evidence="12">
    <location>
        <begin position="249"/>
        <end position="357"/>
    </location>
</feature>